<evidence type="ECO:0000259" key="2">
    <source>
        <dbReference type="Pfam" id="PF01557"/>
    </source>
</evidence>
<reference evidence="3 4" key="1">
    <citation type="submission" date="2016-10" db="EMBL/GenBank/DDBJ databases">
        <authorList>
            <person name="de Groot N.N."/>
        </authorList>
    </citation>
    <scope>NUCLEOTIDE SEQUENCE [LARGE SCALE GENOMIC DNA]</scope>
    <source>
        <strain evidence="3 4">MAR_2009_71</strain>
    </source>
</reference>
<dbReference type="Proteomes" id="UP000183038">
    <property type="component" value="Unassembled WGS sequence"/>
</dbReference>
<evidence type="ECO:0000313" key="4">
    <source>
        <dbReference type="Proteomes" id="UP000183038"/>
    </source>
</evidence>
<feature type="domain" description="Fumarylacetoacetase-like C-terminal" evidence="2">
    <location>
        <begin position="2"/>
        <end position="195"/>
    </location>
</feature>
<keyword evidence="1" id="KW-0479">Metal-binding</keyword>
<dbReference type="EMBL" id="FNTB01000001">
    <property type="protein sequence ID" value="SEC51034.1"/>
    <property type="molecule type" value="Genomic_DNA"/>
</dbReference>
<dbReference type="Gene3D" id="3.90.850.10">
    <property type="entry name" value="Fumarylacetoacetase-like, C-terminal domain"/>
    <property type="match status" value="1"/>
</dbReference>
<gene>
    <name evidence="3" type="ORF">SAMN05192540_3352</name>
</gene>
<accession>A0A1H4T4E4</accession>
<dbReference type="GO" id="GO:0046872">
    <property type="term" value="F:metal ion binding"/>
    <property type="evidence" value="ECO:0007669"/>
    <property type="project" value="UniProtKB-KW"/>
</dbReference>
<organism evidence="3 4">
    <name type="scientific">Maribacter dokdonensis</name>
    <dbReference type="NCBI Taxonomy" id="320912"/>
    <lineage>
        <taxon>Bacteria</taxon>
        <taxon>Pseudomonadati</taxon>
        <taxon>Bacteroidota</taxon>
        <taxon>Flavobacteriia</taxon>
        <taxon>Flavobacteriales</taxon>
        <taxon>Flavobacteriaceae</taxon>
        <taxon>Maribacter</taxon>
    </lineage>
</organism>
<name>A0A1H4T4E4_9FLAO</name>
<proteinExistence type="predicted"/>
<evidence type="ECO:0000256" key="1">
    <source>
        <dbReference type="ARBA" id="ARBA00022723"/>
    </source>
</evidence>
<protein>
    <submittedName>
        <fullName evidence="3">2-keto-4-pentenoate hydratase/2-oxohepta-3-ene-1,7-dioic acid hydratase (Catechol pathway)</fullName>
    </submittedName>
</protein>
<dbReference type="OrthoDB" id="9805307at2"/>
<dbReference type="InterPro" id="IPR011234">
    <property type="entry name" value="Fumarylacetoacetase-like_C"/>
</dbReference>
<dbReference type="AlphaFoldDB" id="A0A1H4T4E4"/>
<dbReference type="PANTHER" id="PTHR11820">
    <property type="entry name" value="ACYLPYRUVASE"/>
    <property type="match status" value="1"/>
</dbReference>
<dbReference type="InterPro" id="IPR036663">
    <property type="entry name" value="Fumarylacetoacetase_C_sf"/>
</dbReference>
<dbReference type="SUPFAM" id="SSF56529">
    <property type="entry name" value="FAH"/>
    <property type="match status" value="1"/>
</dbReference>
<dbReference type="Pfam" id="PF01557">
    <property type="entry name" value="FAA_hydrolase"/>
    <property type="match status" value="1"/>
</dbReference>
<dbReference type="GO" id="GO:0018773">
    <property type="term" value="F:acetylpyruvate hydrolase activity"/>
    <property type="evidence" value="ECO:0007669"/>
    <property type="project" value="TreeGrafter"/>
</dbReference>
<dbReference type="PANTHER" id="PTHR11820:SF7">
    <property type="entry name" value="ACYLPYRUVASE FAHD1, MITOCHONDRIAL"/>
    <property type="match status" value="1"/>
</dbReference>
<sequence length="204" mass="22313">MKIIGIGKNYVLDKSEIDDLKNDVQLIFTKPDSSLVMDSKDVEFPAITNQLIYELELVVKIGKTAKNVSVEEANSYISEIGIGIDYTAKDVLTASREKKGPWALAKGFDGASPISGFKPISDFPELDNINFDLVINGEKKQVGNTGYIIYNFAEIISFVSTFMTLNPGDMIFTGTPAVGAGETFKGDHLQASIEGEILLDFKMI</sequence>
<dbReference type="RefSeq" id="WP_074674165.1">
    <property type="nucleotide sequence ID" value="NZ_FNTB01000001.1"/>
</dbReference>
<evidence type="ECO:0000313" key="3">
    <source>
        <dbReference type="EMBL" id="SEC51034.1"/>
    </source>
</evidence>